<dbReference type="AlphaFoldDB" id="A0A8H7DAA2"/>
<evidence type="ECO:0000256" key="1">
    <source>
        <dbReference type="ARBA" id="ARBA00004137"/>
    </source>
</evidence>
<evidence type="ECO:0000256" key="2">
    <source>
        <dbReference type="ARBA" id="ARBA00009915"/>
    </source>
</evidence>
<dbReference type="GO" id="GO:0046872">
    <property type="term" value="F:metal ion binding"/>
    <property type="evidence" value="ECO:0007669"/>
    <property type="project" value="UniProtKB-KW"/>
</dbReference>
<keyword evidence="7 8" id="KW-0482">Metalloprotease</keyword>
<organism evidence="9 10">
    <name type="scientific">Mycena venus</name>
    <dbReference type="NCBI Taxonomy" id="2733690"/>
    <lineage>
        <taxon>Eukaryota</taxon>
        <taxon>Fungi</taxon>
        <taxon>Dikarya</taxon>
        <taxon>Basidiomycota</taxon>
        <taxon>Agaricomycotina</taxon>
        <taxon>Agaricomycetes</taxon>
        <taxon>Agaricomycetidae</taxon>
        <taxon>Agaricales</taxon>
        <taxon>Marasmiineae</taxon>
        <taxon>Mycenaceae</taxon>
        <taxon>Mycena</taxon>
    </lineage>
</organism>
<dbReference type="GO" id="GO:0033615">
    <property type="term" value="P:mitochondrial proton-transporting ATP synthase complex assembly"/>
    <property type="evidence" value="ECO:0007669"/>
    <property type="project" value="TreeGrafter"/>
</dbReference>
<dbReference type="GO" id="GO:0034982">
    <property type="term" value="P:mitochondrial protein processing"/>
    <property type="evidence" value="ECO:0007669"/>
    <property type="project" value="TreeGrafter"/>
</dbReference>
<dbReference type="PANTHER" id="PTHR21711:SF0">
    <property type="entry name" value="MITOCHONDRIAL INNER MEMBRANE PROTEASE ATP23 HOMOLOG"/>
    <property type="match status" value="1"/>
</dbReference>
<proteinExistence type="inferred from homology"/>
<keyword evidence="10" id="KW-1185">Reference proteome</keyword>
<accession>A0A8H7DAA2</accession>
<dbReference type="EMBL" id="JACAZI010000003">
    <property type="protein sequence ID" value="KAF7365397.1"/>
    <property type="molecule type" value="Genomic_DNA"/>
</dbReference>
<evidence type="ECO:0000313" key="9">
    <source>
        <dbReference type="EMBL" id="KAF7365397.1"/>
    </source>
</evidence>
<protein>
    <recommendedName>
        <fullName evidence="3 8">Mitochondrial inner membrane protease ATP23</fullName>
        <ecNumber evidence="8">3.4.24.-</ecNumber>
    </recommendedName>
</protein>
<keyword evidence="4 8" id="KW-0645">Protease</keyword>
<evidence type="ECO:0000313" key="10">
    <source>
        <dbReference type="Proteomes" id="UP000620124"/>
    </source>
</evidence>
<comment type="similarity">
    <text evidence="2 8">Belongs to the peptidase M76 family.</text>
</comment>
<evidence type="ECO:0000256" key="8">
    <source>
        <dbReference type="RuleBase" id="RU364057"/>
    </source>
</evidence>
<dbReference type="EC" id="3.4.24.-" evidence="8"/>
<comment type="subcellular location">
    <subcellularLocation>
        <location evidence="1 8">Mitochondrion inner membrane</location>
        <topology evidence="1 8">Peripheral membrane protein</topology>
        <orientation evidence="1 8">Intermembrane side</orientation>
    </subcellularLocation>
</comment>
<keyword evidence="5 8" id="KW-0479">Metal-binding</keyword>
<dbReference type="GO" id="GO:0004222">
    <property type="term" value="F:metalloendopeptidase activity"/>
    <property type="evidence" value="ECO:0007669"/>
    <property type="project" value="InterPro"/>
</dbReference>
<dbReference type="Proteomes" id="UP000620124">
    <property type="component" value="Unassembled WGS sequence"/>
</dbReference>
<dbReference type="GO" id="GO:0005743">
    <property type="term" value="C:mitochondrial inner membrane"/>
    <property type="evidence" value="ECO:0007669"/>
    <property type="project" value="UniProtKB-SubCell"/>
</dbReference>
<evidence type="ECO:0000256" key="6">
    <source>
        <dbReference type="ARBA" id="ARBA00022801"/>
    </source>
</evidence>
<keyword evidence="8" id="KW-0496">Mitochondrion</keyword>
<comment type="function">
    <text evidence="8">Has a dual role in the assembly of mitochondrial ATPase.</text>
</comment>
<keyword evidence="6 8" id="KW-0378">Hydrolase</keyword>
<keyword evidence="8" id="KW-0472">Membrane</keyword>
<evidence type="ECO:0000256" key="4">
    <source>
        <dbReference type="ARBA" id="ARBA00022670"/>
    </source>
</evidence>
<comment type="caution">
    <text evidence="9">The sequence shown here is derived from an EMBL/GenBank/DDBJ whole genome shotgun (WGS) entry which is preliminary data.</text>
</comment>
<evidence type="ECO:0000256" key="7">
    <source>
        <dbReference type="ARBA" id="ARBA00023049"/>
    </source>
</evidence>
<gene>
    <name evidence="9" type="ORF">MVEN_00412200</name>
</gene>
<dbReference type="Pfam" id="PF09768">
    <property type="entry name" value="Peptidase_M76"/>
    <property type="match status" value="1"/>
</dbReference>
<keyword evidence="8" id="KW-0999">Mitochondrion inner membrane</keyword>
<dbReference type="InterPro" id="IPR019165">
    <property type="entry name" value="Peptidase_M76_ATP23"/>
</dbReference>
<dbReference type="PANTHER" id="PTHR21711">
    <property type="entry name" value="MITOCHONDRIAL INNER MEMBRANE PROTEASE"/>
    <property type="match status" value="1"/>
</dbReference>
<dbReference type="OrthoDB" id="285308at2759"/>
<name>A0A8H7DAA2_9AGAR</name>
<reference evidence="9" key="1">
    <citation type="submission" date="2020-05" db="EMBL/GenBank/DDBJ databases">
        <title>Mycena genomes resolve the evolution of fungal bioluminescence.</title>
        <authorList>
            <person name="Tsai I.J."/>
        </authorList>
    </citation>
    <scope>NUCLEOTIDE SEQUENCE</scope>
    <source>
        <strain evidence="9">CCC161011</strain>
    </source>
</reference>
<evidence type="ECO:0000256" key="3">
    <source>
        <dbReference type="ARBA" id="ARBA00014615"/>
    </source>
</evidence>
<sequence length="218" mass="24827">MSQASNSKPPENPSAFEKWRRTAMLVTGLGVTDDERLDYLVEQARLSCEEKKLRFMQRSPAVVFMLDHLRAAGCELPPSNIICAPCDRRSAGGFNPSKGAIVLCQGVFFGDAHMENTMVHEMVHMFDHCRFNVNWLNLRHHACSEIRANSLSGDCRFSRELRIGSLAFTKHHQDCVRRRAITSVSRNLMCPDKATAERVVNEVFESCFKDTRPFDEIY</sequence>
<evidence type="ECO:0000256" key="5">
    <source>
        <dbReference type="ARBA" id="ARBA00022723"/>
    </source>
</evidence>